<dbReference type="eggNOG" id="KOG1071">
    <property type="taxonomic scope" value="Eukaryota"/>
</dbReference>
<dbReference type="Pfam" id="PF25025">
    <property type="entry name" value="EF-Ts_N"/>
    <property type="match status" value="1"/>
</dbReference>
<organism evidence="9">
    <name type="scientific">Xenopus tropicalis</name>
    <name type="common">Western clawed frog</name>
    <name type="synonym">Silurana tropicalis</name>
    <dbReference type="NCBI Taxonomy" id="8364"/>
    <lineage>
        <taxon>Eukaryota</taxon>
        <taxon>Metazoa</taxon>
        <taxon>Chordata</taxon>
        <taxon>Craniata</taxon>
        <taxon>Vertebrata</taxon>
        <taxon>Euteleostomi</taxon>
        <taxon>Amphibia</taxon>
        <taxon>Batrachia</taxon>
        <taxon>Anura</taxon>
        <taxon>Pipoidea</taxon>
        <taxon>Pipidae</taxon>
        <taxon>Xenopodinae</taxon>
        <taxon>Xenopus</taxon>
        <taxon>Silurana</taxon>
    </lineage>
</organism>
<dbReference type="InterPro" id="IPR036402">
    <property type="entry name" value="EF-Ts_dimer_sf"/>
</dbReference>
<dbReference type="Gene3D" id="3.30.479.20">
    <property type="entry name" value="Elongation factor Ts, dimerisation domain"/>
    <property type="match status" value="2"/>
</dbReference>
<dbReference type="PROSITE" id="PS01126">
    <property type="entry name" value="EF_TS_1"/>
    <property type="match status" value="1"/>
</dbReference>
<dbReference type="Xenbase" id="XB-GENE-964861">
    <property type="gene designation" value="tsfm"/>
</dbReference>
<dbReference type="InParanoid" id="F7AM59"/>
<dbReference type="FunFam" id="3.30.479.20:FF:000008">
    <property type="entry name" value="Elongation factor Ts, mitochondrial"/>
    <property type="match status" value="1"/>
</dbReference>
<comment type="function">
    <text evidence="6 7">Associates with the EF-Tu.GDP complex and induces the exchange of GDP to GTP. It remains bound to the aminoacyl-tRNA.EF-Tu.GTP complex up to the GTP hydrolysis stage on the ribosome.</text>
</comment>
<comment type="subcellular location">
    <subcellularLocation>
        <location evidence="1 6">Mitochondrion</location>
    </subcellularLocation>
</comment>
<keyword evidence="3 6" id="KW-0251">Elongation factor</keyword>
<evidence type="ECO:0000256" key="5">
    <source>
        <dbReference type="ARBA" id="ARBA00023128"/>
    </source>
</evidence>
<evidence type="ECO:0000256" key="1">
    <source>
        <dbReference type="ARBA" id="ARBA00004173"/>
    </source>
</evidence>
<reference evidence="9" key="2">
    <citation type="submission" date="2011-06" db="UniProtKB">
        <authorList>
            <consortium name="Ensembl"/>
        </authorList>
    </citation>
    <scope>IDENTIFICATION</scope>
</reference>
<evidence type="ECO:0000259" key="8">
    <source>
        <dbReference type="Pfam" id="PF00889"/>
    </source>
</evidence>
<dbReference type="AlphaFoldDB" id="F7AM59"/>
<evidence type="ECO:0000256" key="2">
    <source>
        <dbReference type="ARBA" id="ARBA00005532"/>
    </source>
</evidence>
<dbReference type="FunCoup" id="F7AM59">
    <property type="interactions" value="2867"/>
</dbReference>
<evidence type="ECO:0000256" key="7">
    <source>
        <dbReference type="RuleBase" id="RU000642"/>
    </source>
</evidence>
<evidence type="ECO:0000313" key="9">
    <source>
        <dbReference type="Ensembl" id="ENSXETP00000021253"/>
    </source>
</evidence>
<dbReference type="GO" id="GO:0003746">
    <property type="term" value="F:translation elongation factor activity"/>
    <property type="evidence" value="ECO:0007669"/>
    <property type="project" value="UniProtKB-UniRule"/>
</dbReference>
<dbReference type="CDD" id="cd14275">
    <property type="entry name" value="UBA_EF-Ts"/>
    <property type="match status" value="1"/>
</dbReference>
<dbReference type="STRING" id="8364.ENSXETP00000021253"/>
<keyword evidence="4 6" id="KW-0648">Protein biosynthesis</keyword>
<dbReference type="Ensembl" id="ENSXETT00000021253">
    <property type="protein sequence ID" value="ENSXETP00000021253"/>
    <property type="gene ID" value="ENSXETG00000009653"/>
</dbReference>
<accession>F7AM59</accession>
<dbReference type="PANTHER" id="PTHR11741">
    <property type="entry name" value="ELONGATION FACTOR TS"/>
    <property type="match status" value="1"/>
</dbReference>
<gene>
    <name evidence="9" type="primary">tsfm</name>
    <name evidence="6" type="synonym">TSFM</name>
</gene>
<dbReference type="SUPFAM" id="SSF46934">
    <property type="entry name" value="UBA-like"/>
    <property type="match status" value="1"/>
</dbReference>
<dbReference type="PANTHER" id="PTHR11741:SF0">
    <property type="entry name" value="ELONGATION FACTOR TS, MITOCHONDRIAL"/>
    <property type="match status" value="1"/>
</dbReference>
<dbReference type="Bgee" id="ENSXETG00000009653">
    <property type="expression patterns" value="Expressed in skeletal muscle tissue and 15 other cell types or tissues"/>
</dbReference>
<feature type="domain" description="Translation elongation factor EFTs/EF1B dimerisation" evidence="8">
    <location>
        <begin position="129"/>
        <end position="281"/>
    </location>
</feature>
<keyword evidence="5 6" id="KW-0496">Mitochondrion</keyword>
<dbReference type="ExpressionAtlas" id="F7AM59">
    <property type="expression patterns" value="differential"/>
</dbReference>
<evidence type="ECO:0000256" key="4">
    <source>
        <dbReference type="ARBA" id="ARBA00022917"/>
    </source>
</evidence>
<dbReference type="InterPro" id="IPR018101">
    <property type="entry name" value="Transl_elong_Ts_CS"/>
</dbReference>
<dbReference type="InterPro" id="IPR009060">
    <property type="entry name" value="UBA-like_sf"/>
</dbReference>
<protein>
    <recommendedName>
        <fullName evidence="6">Elongation factor Ts, mitochondrial</fullName>
        <shortName evidence="6">EF-Ts</shortName>
        <shortName evidence="6">EF-TsMt</shortName>
    </recommendedName>
</protein>
<dbReference type="FunFam" id="3.30.479.20:FF:000007">
    <property type="entry name" value="Elongation factor Ts, mitochondrial"/>
    <property type="match status" value="1"/>
</dbReference>
<dbReference type="SUPFAM" id="SSF54713">
    <property type="entry name" value="Elongation factor Ts (EF-Ts), dimerisation domain"/>
    <property type="match status" value="2"/>
</dbReference>
<dbReference type="GO" id="GO:0005739">
    <property type="term" value="C:mitochondrion"/>
    <property type="evidence" value="ECO:0007669"/>
    <property type="project" value="UniProtKB-SubCell"/>
</dbReference>
<dbReference type="Pfam" id="PF00889">
    <property type="entry name" value="EF_TS"/>
    <property type="match status" value="1"/>
</dbReference>
<dbReference type="HAMAP" id="MF_00050">
    <property type="entry name" value="EF_Ts"/>
    <property type="match status" value="1"/>
</dbReference>
<dbReference type="GeneTree" id="ENSGT00390000016293"/>
<dbReference type="HOGENOM" id="CLU_047155_4_0_1"/>
<evidence type="ECO:0000256" key="3">
    <source>
        <dbReference type="ARBA" id="ARBA00022768"/>
    </source>
</evidence>
<proteinExistence type="inferred from homology"/>
<reference evidence="9" key="1">
    <citation type="journal article" date="2010" name="Science">
        <title>The genome of the Western clawed frog Xenopus tropicalis.</title>
        <authorList>
            <person name="Hellsten U."/>
            <person name="Harland R.M."/>
            <person name="Gilchrist M.J."/>
            <person name="Hendrix D."/>
            <person name="Jurka J."/>
            <person name="Kapitonov V."/>
            <person name="Ovcharenko I."/>
            <person name="Putnam N.H."/>
            <person name="Shu S."/>
            <person name="Taher L."/>
            <person name="Blitz I.L."/>
            <person name="Blumberg B."/>
            <person name="Dichmann D.S."/>
            <person name="Dubchak I."/>
            <person name="Amaya E."/>
            <person name="Detter J.C."/>
            <person name="Fletcher R."/>
            <person name="Gerhard D.S."/>
            <person name="Goodstein D."/>
            <person name="Graves T."/>
            <person name="Grigoriev I.V."/>
            <person name="Grimwood J."/>
            <person name="Kawashima T."/>
            <person name="Lindquist E."/>
            <person name="Lucas S.M."/>
            <person name="Mead P.E."/>
            <person name="Mitros T."/>
            <person name="Ogino H."/>
            <person name="Ohta Y."/>
            <person name="Poliakov A.V."/>
            <person name="Pollet N."/>
            <person name="Robert J."/>
            <person name="Salamov A."/>
            <person name="Sater A.K."/>
            <person name="Schmutz J."/>
            <person name="Terry A."/>
            <person name="Vize P.D."/>
            <person name="Warren W.C."/>
            <person name="Wells D."/>
            <person name="Wills A."/>
            <person name="Wilson R.K."/>
            <person name="Zimmerman L.B."/>
            <person name="Zorn A.M."/>
            <person name="Grainger R."/>
            <person name="Grammer T."/>
            <person name="Khokha M.K."/>
            <person name="Richardson P.M."/>
            <person name="Rokhsar D.S."/>
        </authorList>
    </citation>
    <scope>NUCLEOTIDE SEQUENCE [LARGE SCALE GENOMIC DNA]</scope>
    <source>
        <strain evidence="9">Nigerian</strain>
    </source>
</reference>
<dbReference type="PROSITE" id="PS01127">
    <property type="entry name" value="EF_TS_2"/>
    <property type="match status" value="1"/>
</dbReference>
<dbReference type="PaxDb" id="8364-ENSXETP00000051585"/>
<evidence type="ECO:0000256" key="6">
    <source>
        <dbReference type="HAMAP-Rule" id="MF_03135"/>
    </source>
</evidence>
<dbReference type="NCBIfam" id="TIGR00116">
    <property type="entry name" value="tsf"/>
    <property type="match status" value="1"/>
</dbReference>
<dbReference type="Gene3D" id="1.10.8.10">
    <property type="entry name" value="DNA helicase RuvA subunit, C-terminal domain"/>
    <property type="match status" value="1"/>
</dbReference>
<sequence>MQLYLLQAQEQRGTFASSYCVLSYSGNMAALCSSLRAKLLWRQQVGLLHTGVRLLAADKELLVKLRKRTGYSFINCKKALEQFSNDFKQAETWLHQQAQKEGWDKASKLQGRKTTEGLVGLLQDGNTSVMVEVNCETDFVARNSKFQQLVQQVAVSTLRHCQSHQENMSSYVKGFLSGEELLQMKAEESLLKDQLALAIGKLGENMTMKRAAWVKTPSDIFIGSYMHGILVADVPSLSNITFGKYGALVICKDSDSNPKSNISEVGRRLGQHVVGMNPLSVGSLEDESSGETETKMLAQSFLLEPSLTVGQYLQPRGINVLDFIRFECGEVAESTESSHT</sequence>
<dbReference type="InterPro" id="IPR014039">
    <property type="entry name" value="Transl_elong_EFTs/EF1B_dimer"/>
</dbReference>
<dbReference type="FunFam" id="1.10.8.10:FF:000031">
    <property type="entry name" value="Elongation factor Ts, mitochondrial"/>
    <property type="match status" value="1"/>
</dbReference>
<dbReference type="InterPro" id="IPR001816">
    <property type="entry name" value="Transl_elong_EFTs/EF1B"/>
</dbReference>
<comment type="similarity">
    <text evidence="2 6 7">Belongs to the EF-Ts family.</text>
</comment>
<dbReference type="GO" id="GO:0070013">
    <property type="term" value="C:intracellular organelle lumen"/>
    <property type="evidence" value="ECO:0007669"/>
    <property type="project" value="UniProtKB-ARBA"/>
</dbReference>
<name>F7AM59_XENTR</name>